<evidence type="ECO:0000313" key="5">
    <source>
        <dbReference type="Proteomes" id="UP000218615"/>
    </source>
</evidence>
<keyword evidence="5" id="KW-1185">Reference proteome</keyword>
<evidence type="ECO:0000259" key="1">
    <source>
        <dbReference type="Pfam" id="PF13546"/>
    </source>
</evidence>
<reference evidence="5" key="2">
    <citation type="submission" date="2017-06" db="EMBL/GenBank/DDBJ databases">
        <authorList>
            <person name="Cremers G."/>
        </authorList>
    </citation>
    <scope>NUCLEOTIDE SEQUENCE [LARGE SCALE GENOMIC DNA]</scope>
</reference>
<reference evidence="2 4" key="1">
    <citation type="submission" date="2015-09" db="EMBL/GenBank/DDBJ databases">
        <title>A metagenomics-based metabolic model of nitrate-dependent anaerobic oxidation of methane by Methanoperedens-like archaea.</title>
        <authorList>
            <person name="Arshad A."/>
            <person name="Speth D.R."/>
            <person name="De Graaf R.M."/>
            <person name="Op Den Camp H.J."/>
            <person name="Jetten M.S."/>
            <person name="Welte C.U."/>
        </authorList>
    </citation>
    <scope>NUCLEOTIDE SEQUENCE [LARGE SCALE GENOMIC DNA]</scope>
</reference>
<dbReference type="Proteomes" id="UP000050360">
    <property type="component" value="Unassembled WGS sequence"/>
</dbReference>
<dbReference type="InterPro" id="IPR012337">
    <property type="entry name" value="RNaseH-like_sf"/>
</dbReference>
<feature type="domain" description="Transposase IS701-like DDE" evidence="1">
    <location>
        <begin position="1"/>
        <end position="239"/>
    </location>
</feature>
<protein>
    <submittedName>
        <fullName evidence="2">Transposase</fullName>
    </submittedName>
</protein>
<reference evidence="3" key="3">
    <citation type="submission" date="2017-06" db="EMBL/GenBank/DDBJ databases">
        <authorList>
            <person name="Kim H.J."/>
            <person name="Triplett B.A."/>
        </authorList>
    </citation>
    <scope>NUCLEOTIDE SEQUENCE [LARGE SCALE GENOMIC DNA]</scope>
    <source>
        <strain evidence="3">Mnv1</strain>
    </source>
</reference>
<name>A0A0P8A3S8_9EURY</name>
<dbReference type="AlphaFoldDB" id="A0A0P8A3S8"/>
<dbReference type="EMBL" id="FZMP01000147">
    <property type="protein sequence ID" value="SNQ61113.1"/>
    <property type="molecule type" value="Genomic_DNA"/>
</dbReference>
<dbReference type="PANTHER" id="PTHR33627">
    <property type="entry name" value="TRANSPOSASE"/>
    <property type="match status" value="1"/>
</dbReference>
<evidence type="ECO:0000313" key="2">
    <source>
        <dbReference type="EMBL" id="KPQ41035.1"/>
    </source>
</evidence>
<dbReference type="SUPFAM" id="SSF53098">
    <property type="entry name" value="Ribonuclease H-like"/>
    <property type="match status" value="1"/>
</dbReference>
<dbReference type="Pfam" id="PF13546">
    <property type="entry name" value="DDE_5"/>
    <property type="match status" value="1"/>
</dbReference>
<proteinExistence type="predicted"/>
<dbReference type="EMBL" id="LKCM01000456">
    <property type="protein sequence ID" value="KPQ41035.1"/>
    <property type="molecule type" value="Genomic_DNA"/>
</dbReference>
<evidence type="ECO:0000313" key="3">
    <source>
        <dbReference type="EMBL" id="SNQ61113.1"/>
    </source>
</evidence>
<accession>A0A284VPI5</accession>
<dbReference type="InterPro" id="IPR038721">
    <property type="entry name" value="IS701-like_DDE_dom"/>
</dbReference>
<dbReference type="NCBIfam" id="NF033540">
    <property type="entry name" value="transpos_IS701"/>
    <property type="match status" value="1"/>
</dbReference>
<dbReference type="InterPro" id="IPR039365">
    <property type="entry name" value="IS701-like"/>
</dbReference>
<organism evidence="2 4">
    <name type="scientific">Candidatus Methanoperedens nitratireducens</name>
    <dbReference type="NCBI Taxonomy" id="1392998"/>
    <lineage>
        <taxon>Archaea</taxon>
        <taxon>Methanobacteriati</taxon>
        <taxon>Methanobacteriota</taxon>
        <taxon>Stenosarchaea group</taxon>
        <taxon>Methanomicrobia</taxon>
        <taxon>Methanosarcinales</taxon>
        <taxon>ANME-2 cluster</taxon>
        <taxon>Candidatus Methanoperedentaceae</taxon>
        <taxon>Candidatus Methanoperedens</taxon>
    </lineage>
</organism>
<sequence>MTEIAKTVPNCNNQSLQHFISDSLWDEQGLIYDIQDRLIELIGDKENGSLQLDESGFPKQGNSSAGVQRQYCGRLGKKENCQVGVFLGYVNDNKRTLIDKRLYIPEDWAGDIKLRKKCGIPEDLVFETKAELGLEMILDAKRRYIPFGWIGMDSFYGQQAWFLAELEKERIVYIADIPCDTRVWLNKPDVGIPQKNGIRGRNPTVEKVLDNNNPIRVDKLVNELDSSQWHRVFLRDSERKEMWCRLAYLRVFPVKDKLPGEECWLIIRRNEGETETKYQFSNTPTDTSIDRIGKMSCSRYWIERAIEDAKGEVGLADYEVRGYIGWNHHVAMVFMAMLFLLEMQGKWKSKAPLLTICDVREIFEVIMPKRKVTDKEILKLIKKKHKARYSAKLSHHIRGR</sequence>
<accession>A0A0P8A3S8</accession>
<evidence type="ECO:0000313" key="4">
    <source>
        <dbReference type="Proteomes" id="UP000050360"/>
    </source>
</evidence>
<dbReference type="Proteomes" id="UP000218615">
    <property type="component" value="Unassembled WGS sequence"/>
</dbReference>
<gene>
    <name evidence="3" type="ORF">MNV_2300005</name>
    <name evidence="2" type="ORF">MPEBLZ_04419</name>
</gene>
<dbReference type="PANTHER" id="PTHR33627:SF1">
    <property type="entry name" value="TRANSPOSASE"/>
    <property type="match status" value="1"/>
</dbReference>